<dbReference type="InterPro" id="IPR045750">
    <property type="entry name" value="DUF6178"/>
</dbReference>
<dbReference type="STRING" id="54.SAMN02745121_00473"/>
<dbReference type="Pfam" id="PF19676">
    <property type="entry name" value="DUF6178"/>
    <property type="match status" value="1"/>
</dbReference>
<evidence type="ECO:0000313" key="2">
    <source>
        <dbReference type="Proteomes" id="UP000199400"/>
    </source>
</evidence>
<dbReference type="AlphaFoldDB" id="A0A1I1T3X5"/>
<accession>A0A1I1T3X5</accession>
<dbReference type="EMBL" id="FOMX01000002">
    <property type="protein sequence ID" value="SFD53347.1"/>
    <property type="molecule type" value="Genomic_DNA"/>
</dbReference>
<protein>
    <submittedName>
        <fullName evidence="1">Uncharacterized protein</fullName>
    </submittedName>
</protein>
<evidence type="ECO:0000313" key="1">
    <source>
        <dbReference type="EMBL" id="SFD53347.1"/>
    </source>
</evidence>
<organism evidence="1 2">
    <name type="scientific">Nannocystis exedens</name>
    <dbReference type="NCBI Taxonomy" id="54"/>
    <lineage>
        <taxon>Bacteria</taxon>
        <taxon>Pseudomonadati</taxon>
        <taxon>Myxococcota</taxon>
        <taxon>Polyangia</taxon>
        <taxon>Nannocystales</taxon>
        <taxon>Nannocystaceae</taxon>
        <taxon>Nannocystis</taxon>
    </lineage>
</organism>
<gene>
    <name evidence="1" type="ORF">SAMN02745121_00473</name>
</gene>
<reference evidence="2" key="1">
    <citation type="submission" date="2016-10" db="EMBL/GenBank/DDBJ databases">
        <authorList>
            <person name="Varghese N."/>
            <person name="Submissions S."/>
        </authorList>
    </citation>
    <scope>NUCLEOTIDE SEQUENCE [LARGE SCALE GENOMIC DNA]</scope>
    <source>
        <strain evidence="2">ATCC 25963</strain>
    </source>
</reference>
<name>A0A1I1T3X5_9BACT</name>
<sequence>MTSPAELSRAGQDIASVQRDPLALEQRDDLPEFVPRLPPTAFVQIARGLRDEDRLDLVLPYASPEQLTALLDLDGWSRDRLAVEKARGWLVAIVDAYVSSSKRRGQLRNMIEDMDPEMWTMALLPGTAVYELDPEDVEQREQALAAVDALFPYETPDGGFIVAVPDNELGHMAIHVLERVYADDLQLGRDLTLSLRGALPAQLEEDLLRWRSGRLADLGFVEWEEAMKLFRPLDAKSAREVAASPAATIAPREGEALPVAFPSPSAGLLRRVLGGLPAGEQGVRAREFTLLVNELMSAQRSEPGDPKAQERAFHQAEATVGLGLEVLLVGLGLPPAEVDPFLAGRIAALGLRGVFRVGYGPLATLRKTALALHREGRVSLTKIGSLLDRPWGPALEGLSRWLPELPIESAGSGWRPIGGLRDVARATELLAQAGALAALTFDPRGYAVDPQWVSRVDEPDRLTLGDLVRTSALRRQLPGMSEETAAAFAPVDADDLAWAADHLLVNGRLAPALAADLRKRCLAIGAPQHAEAFVSAVLLRLEIELGALERDEDGKVDLRRAGGVITPQRIGVWLKTGLSAT</sequence>
<dbReference type="RefSeq" id="WP_096334291.1">
    <property type="nucleotide sequence ID" value="NZ_FOMX01000002.1"/>
</dbReference>
<keyword evidence="2" id="KW-1185">Reference proteome</keyword>
<dbReference type="Proteomes" id="UP000199400">
    <property type="component" value="Unassembled WGS sequence"/>
</dbReference>
<dbReference type="OrthoDB" id="5479105at2"/>
<proteinExistence type="predicted"/>